<protein>
    <submittedName>
        <fullName evidence="1">Uncharacterized protein</fullName>
    </submittedName>
</protein>
<reference evidence="1 2" key="1">
    <citation type="submission" date="2016-10" db="EMBL/GenBank/DDBJ databases">
        <authorList>
            <person name="de Groot N.N."/>
        </authorList>
    </citation>
    <scope>NUCLEOTIDE SEQUENCE [LARGE SCALE GENOMIC DNA]</scope>
    <source>
        <strain evidence="1 2">DSM 21019</strain>
    </source>
</reference>
<evidence type="ECO:0000313" key="1">
    <source>
        <dbReference type="EMBL" id="SFR46045.1"/>
    </source>
</evidence>
<dbReference type="AlphaFoldDB" id="A0A1I6GUW6"/>
<accession>A0A1I6GUW6</accession>
<dbReference type="EMBL" id="FOYQ01000002">
    <property type="protein sequence ID" value="SFR46045.1"/>
    <property type="molecule type" value="Genomic_DNA"/>
</dbReference>
<dbReference type="Proteomes" id="UP000199534">
    <property type="component" value="Unassembled WGS sequence"/>
</dbReference>
<dbReference type="STRING" id="400055.SAMN04490243_1765"/>
<proteinExistence type="predicted"/>
<gene>
    <name evidence="1" type="ORF">SAMN04490243_1765</name>
</gene>
<keyword evidence="2" id="KW-1185">Reference proteome</keyword>
<name>A0A1I6GUW6_9FLAO</name>
<sequence>MLLVLNTIQSILMPDNLLRDFEGNIFFLSLESFNVFKLKAYIAILLF</sequence>
<evidence type="ECO:0000313" key="2">
    <source>
        <dbReference type="Proteomes" id="UP000199534"/>
    </source>
</evidence>
<organism evidence="1 2">
    <name type="scientific">Robiginitalea myxolifaciens</name>
    <dbReference type="NCBI Taxonomy" id="400055"/>
    <lineage>
        <taxon>Bacteria</taxon>
        <taxon>Pseudomonadati</taxon>
        <taxon>Bacteroidota</taxon>
        <taxon>Flavobacteriia</taxon>
        <taxon>Flavobacteriales</taxon>
        <taxon>Flavobacteriaceae</taxon>
        <taxon>Robiginitalea</taxon>
    </lineage>
</organism>